<evidence type="ECO:0000313" key="1">
    <source>
        <dbReference type="EMBL" id="QJA70608.1"/>
    </source>
</evidence>
<dbReference type="EMBL" id="MT144952">
    <property type="protein sequence ID" value="QJI01800.1"/>
    <property type="molecule type" value="Genomic_DNA"/>
</dbReference>
<sequence length="139" mass="15085">MKVYVAGKWQDRQRVREVMSELEQAGHIITLDWTVHEAPDGGADGIDGYDPELLASYAMEDVWGVQIADALVAIMERDYPYKGLWVEVGIALGCDILVCILGSAGDSCIFMNHPGVQRFDSLADLCGWLASSPDAAPGV</sequence>
<evidence type="ECO:0000313" key="2">
    <source>
        <dbReference type="EMBL" id="QJA86413.1"/>
    </source>
</evidence>
<dbReference type="EMBL" id="MT141806">
    <property type="protein sequence ID" value="QJA70608.1"/>
    <property type="molecule type" value="Genomic_DNA"/>
</dbReference>
<evidence type="ECO:0000313" key="3">
    <source>
        <dbReference type="EMBL" id="QJI01800.1"/>
    </source>
</evidence>
<dbReference type="Gene3D" id="3.40.50.450">
    <property type="match status" value="1"/>
</dbReference>
<dbReference type="EMBL" id="MT142633">
    <property type="protein sequence ID" value="QJA86413.1"/>
    <property type="molecule type" value="Genomic_DNA"/>
</dbReference>
<gene>
    <name evidence="1" type="ORF">MM415A03639_0014</name>
    <name evidence="2" type="ORF">MM415B02084_0016</name>
    <name evidence="3" type="ORF">TM448B02784_0005</name>
</gene>
<accession>A0A6M3KW44</accession>
<organism evidence="2">
    <name type="scientific">viral metagenome</name>
    <dbReference type="NCBI Taxonomy" id="1070528"/>
    <lineage>
        <taxon>unclassified sequences</taxon>
        <taxon>metagenomes</taxon>
        <taxon>organismal metagenomes</taxon>
    </lineage>
</organism>
<keyword evidence="2" id="KW-0808">Transferase</keyword>
<name>A0A6M3KW44_9ZZZZ</name>
<protein>
    <submittedName>
        <fullName evidence="2">Putative nucleoside deoxyribosyltransferase</fullName>
    </submittedName>
</protein>
<dbReference type="GO" id="GO:0016740">
    <property type="term" value="F:transferase activity"/>
    <property type="evidence" value="ECO:0007669"/>
    <property type="project" value="UniProtKB-KW"/>
</dbReference>
<dbReference type="AlphaFoldDB" id="A0A6M3KW44"/>
<dbReference type="SUPFAM" id="SSF52309">
    <property type="entry name" value="N-(deoxy)ribosyltransferase-like"/>
    <property type="match status" value="1"/>
</dbReference>
<proteinExistence type="predicted"/>
<reference evidence="2" key="1">
    <citation type="submission" date="2020-03" db="EMBL/GenBank/DDBJ databases">
        <title>The deep terrestrial virosphere.</title>
        <authorList>
            <person name="Holmfeldt K."/>
            <person name="Nilsson E."/>
            <person name="Simone D."/>
            <person name="Lopez-Fernandez M."/>
            <person name="Wu X."/>
            <person name="de Brujin I."/>
            <person name="Lundin D."/>
            <person name="Andersson A."/>
            <person name="Bertilsson S."/>
            <person name="Dopson M."/>
        </authorList>
    </citation>
    <scope>NUCLEOTIDE SEQUENCE</scope>
    <source>
        <strain evidence="1">MM415A03639</strain>
        <strain evidence="2">MM415B02084</strain>
        <strain evidence="3">TM448B02784</strain>
    </source>
</reference>